<dbReference type="OMA" id="GHPENDG"/>
<feature type="compositionally biased region" description="Basic and acidic residues" evidence="1">
    <location>
        <begin position="573"/>
        <end position="602"/>
    </location>
</feature>
<dbReference type="VEuPathDB" id="ToxoDB:NCLIV_016020"/>
<accession>F0VDL7</accession>
<dbReference type="Proteomes" id="UP000007494">
    <property type="component" value="Chromosome VI"/>
</dbReference>
<feature type="compositionally biased region" description="Basic and acidic residues" evidence="1">
    <location>
        <begin position="433"/>
        <end position="479"/>
    </location>
</feature>
<organism evidence="2 3">
    <name type="scientific">Neospora caninum (strain Liverpool)</name>
    <dbReference type="NCBI Taxonomy" id="572307"/>
    <lineage>
        <taxon>Eukaryota</taxon>
        <taxon>Sar</taxon>
        <taxon>Alveolata</taxon>
        <taxon>Apicomplexa</taxon>
        <taxon>Conoidasida</taxon>
        <taxon>Coccidia</taxon>
        <taxon>Eucoccidiorida</taxon>
        <taxon>Eimeriorina</taxon>
        <taxon>Sarcocystidae</taxon>
        <taxon>Neospora</taxon>
    </lineage>
</organism>
<sequence>MEGSTETGLAGARLRVKAEMWRRKRGILRAVSLACFSLLLLHAPLSARPVFAGDAGAKETIRAAENRAPPSPSLLVEAPSAIADESQRTAFSKAAGNAEGAEESSAAEEKPHISPDKEAPASSGRLHKTPAEKTDAKENEEVQGVERKGKGDDAQEKPHTAESPSARLSAEGEKAEDSPTQTREGVDSENEKKPAIETERSKSREERKDQPQERADVGQTEREENRDKEMENDVTAGRSAPNSQYPGTKNEFMGDNRDSNESFGKDHVKRDDASHDDHVRDGQPDEDEYDEDDSDEDDSDEDDSDGDDSDEDVSDEDDYEEDDSEEYNSDEDDSEEVDPHDDDSEDDPNEESTFDGYVDYDDAGDEDQAQNDLDYGSPSPDPNTLNEAKHGTITSGGSRESDEEAKETHVEEEQKDKLHSTGTTGGSMATRVAKTEEREAPEKDGSSHDEASDQRKEGDGKPEGGTGEKNRAKSSSDRGEQEEEQATGEAGPFVIPPYMHPAIPADFFSSYFAPEDGDFPPGLAVAPVGQSPFDALEERRGTEDEITERTSRWAERREGRREATGHFEASPGQKDDPREEMERNKERGETEVADSAVRRDAELATSQGLENVEDGESPKSDLDVSPLQRHHRPRPPHYYYPVYPVPVYPIPTYPSPVPGRPYPPSYRVPYPSTPSPMPLHPLPPQYPPSYGYPSLPPRDDEWEFGEEV</sequence>
<dbReference type="InParanoid" id="F0VDL7"/>
<protein>
    <submittedName>
        <fullName evidence="2">Uncharacterized protein</fullName>
    </submittedName>
</protein>
<feature type="compositionally biased region" description="Basic and acidic residues" evidence="1">
    <location>
        <begin position="536"/>
        <end position="565"/>
    </location>
</feature>
<dbReference type="eggNOG" id="ENOG502TMA3">
    <property type="taxonomic scope" value="Eukaryota"/>
</dbReference>
<evidence type="ECO:0000256" key="1">
    <source>
        <dbReference type="SAM" id="MobiDB-lite"/>
    </source>
</evidence>
<feature type="compositionally biased region" description="Basic and acidic residues" evidence="1">
    <location>
        <begin position="107"/>
        <end position="119"/>
    </location>
</feature>
<dbReference type="AlphaFoldDB" id="F0VDL7"/>
<feature type="compositionally biased region" description="Basic and acidic residues" evidence="1">
    <location>
        <begin position="406"/>
        <end position="419"/>
    </location>
</feature>
<evidence type="ECO:0000313" key="2">
    <source>
        <dbReference type="EMBL" id="CBZ51810.1"/>
    </source>
</evidence>
<feature type="compositionally biased region" description="Polar residues" evidence="1">
    <location>
        <begin position="382"/>
        <end position="398"/>
    </location>
</feature>
<proteinExistence type="predicted"/>
<gene>
    <name evidence="2" type="ORF">NCLIV_016020</name>
</gene>
<name>F0VDL7_NEOCL</name>
<keyword evidence="3" id="KW-1185">Reference proteome</keyword>
<feature type="compositionally biased region" description="Basic and acidic residues" evidence="1">
    <location>
        <begin position="252"/>
        <end position="283"/>
    </location>
</feature>
<dbReference type="EMBL" id="FR823387">
    <property type="protein sequence ID" value="CBZ51810.1"/>
    <property type="molecule type" value="Genomic_DNA"/>
</dbReference>
<feature type="compositionally biased region" description="Pro residues" evidence="1">
    <location>
        <begin position="670"/>
        <end position="687"/>
    </location>
</feature>
<feature type="compositionally biased region" description="Basic and acidic residues" evidence="1">
    <location>
        <begin position="129"/>
        <end position="160"/>
    </location>
</feature>
<feature type="region of interest" description="Disordered" evidence="1">
    <location>
        <begin position="64"/>
        <end position="640"/>
    </location>
</feature>
<evidence type="ECO:0000313" key="3">
    <source>
        <dbReference type="Proteomes" id="UP000007494"/>
    </source>
</evidence>
<feature type="region of interest" description="Disordered" evidence="1">
    <location>
        <begin position="670"/>
        <end position="708"/>
    </location>
</feature>
<dbReference type="RefSeq" id="XP_003881843.1">
    <property type="nucleotide sequence ID" value="XM_003881794.1"/>
</dbReference>
<dbReference type="GeneID" id="13444362"/>
<feature type="compositionally biased region" description="Acidic residues" evidence="1">
    <location>
        <begin position="284"/>
        <end position="369"/>
    </location>
</feature>
<reference evidence="3" key="1">
    <citation type="journal article" date="2012" name="PLoS Pathog.">
        <title>Comparative genomics of the apicomplexan parasites Toxoplasma gondii and Neospora caninum: Coccidia differing in host range and transmission strategy.</title>
        <authorList>
            <person name="Reid A.J."/>
            <person name="Vermont S.J."/>
            <person name="Cotton J.A."/>
            <person name="Harris D."/>
            <person name="Hill-Cawthorne G.A."/>
            <person name="Konen-Waisman S."/>
            <person name="Latham S.M."/>
            <person name="Mourier T."/>
            <person name="Norton R."/>
            <person name="Quail M.A."/>
            <person name="Sanders M."/>
            <person name="Shanmugam D."/>
            <person name="Sohal A."/>
            <person name="Wasmuth J.D."/>
            <person name="Brunk B."/>
            <person name="Grigg M.E."/>
            <person name="Howard J.C."/>
            <person name="Parkinson J."/>
            <person name="Roos D.S."/>
            <person name="Trees A.J."/>
            <person name="Berriman M."/>
            <person name="Pain A."/>
            <person name="Wastling J.M."/>
        </authorList>
    </citation>
    <scope>NUCLEOTIDE SEQUENCE [LARGE SCALE GENOMIC DNA]</scope>
    <source>
        <strain evidence="3">Liverpool</strain>
    </source>
</reference>
<feature type="compositionally biased region" description="Basic and acidic residues" evidence="1">
    <location>
        <begin position="184"/>
        <end position="231"/>
    </location>
</feature>